<evidence type="ECO:0000313" key="4">
    <source>
        <dbReference type="EMBL" id="ROP41741.1"/>
    </source>
</evidence>
<dbReference type="PROSITE" id="PS50801">
    <property type="entry name" value="STAS"/>
    <property type="match status" value="1"/>
</dbReference>
<evidence type="ECO:0000256" key="2">
    <source>
        <dbReference type="RuleBase" id="RU003749"/>
    </source>
</evidence>
<dbReference type="AlphaFoldDB" id="A0A3N1HH09"/>
<dbReference type="InterPro" id="IPR003658">
    <property type="entry name" value="Anti-sigma_ant"/>
</dbReference>
<comment type="caution">
    <text evidence="4">The sequence shown here is derived from an EMBL/GenBank/DDBJ whole genome shotgun (WGS) entry which is preliminary data.</text>
</comment>
<dbReference type="Pfam" id="PF01740">
    <property type="entry name" value="STAS"/>
    <property type="match status" value="1"/>
</dbReference>
<dbReference type="CDD" id="cd07043">
    <property type="entry name" value="STAS_anti-anti-sigma_factors"/>
    <property type="match status" value="1"/>
</dbReference>
<dbReference type="PANTHER" id="PTHR33495:SF2">
    <property type="entry name" value="ANTI-SIGMA FACTOR ANTAGONIST TM_1081-RELATED"/>
    <property type="match status" value="1"/>
</dbReference>
<name>A0A3N1HH09_9PSEU</name>
<dbReference type="GO" id="GO:0043856">
    <property type="term" value="F:anti-sigma factor antagonist activity"/>
    <property type="evidence" value="ECO:0007669"/>
    <property type="project" value="InterPro"/>
</dbReference>
<dbReference type="PANTHER" id="PTHR33495">
    <property type="entry name" value="ANTI-SIGMA FACTOR ANTAGONIST TM_1081-RELATED-RELATED"/>
    <property type="match status" value="1"/>
</dbReference>
<evidence type="ECO:0000256" key="1">
    <source>
        <dbReference type="ARBA" id="ARBA00009013"/>
    </source>
</evidence>
<protein>
    <recommendedName>
        <fullName evidence="2">Anti-sigma factor antagonist</fullName>
    </recommendedName>
</protein>
<dbReference type="SUPFAM" id="SSF52091">
    <property type="entry name" value="SpoIIaa-like"/>
    <property type="match status" value="1"/>
</dbReference>
<feature type="domain" description="STAS" evidence="3">
    <location>
        <begin position="1"/>
        <end position="108"/>
    </location>
</feature>
<evidence type="ECO:0000259" key="3">
    <source>
        <dbReference type="PROSITE" id="PS50801"/>
    </source>
</evidence>
<dbReference type="EMBL" id="RJKM01000001">
    <property type="protein sequence ID" value="ROP41741.1"/>
    <property type="molecule type" value="Genomic_DNA"/>
</dbReference>
<gene>
    <name evidence="4" type="ORF">EDD40_7178</name>
</gene>
<keyword evidence="5" id="KW-1185">Reference proteome</keyword>
<accession>A0A3N1HH09</accession>
<sequence length="113" mass="11855">MTTDSHGDATIVRVVGDIDMANSDDLLERCVELLDRGVDTLVIDLSGVPFFASSGIAALGHIRAHGASLGRRPVHVVASRAVRRSLTATAMDKLLPLHETLENALAAAQADAS</sequence>
<dbReference type="NCBIfam" id="TIGR00377">
    <property type="entry name" value="ant_ant_sig"/>
    <property type="match status" value="1"/>
</dbReference>
<reference evidence="4 5" key="1">
    <citation type="submission" date="2018-11" db="EMBL/GenBank/DDBJ databases">
        <title>Sequencing the genomes of 1000 actinobacteria strains.</title>
        <authorList>
            <person name="Klenk H.-P."/>
        </authorList>
    </citation>
    <scope>NUCLEOTIDE SEQUENCE [LARGE SCALE GENOMIC DNA]</scope>
    <source>
        <strain evidence="4 5">DSM 44231</strain>
    </source>
</reference>
<dbReference type="InterPro" id="IPR002645">
    <property type="entry name" value="STAS_dom"/>
</dbReference>
<dbReference type="Proteomes" id="UP000268727">
    <property type="component" value="Unassembled WGS sequence"/>
</dbReference>
<proteinExistence type="inferred from homology"/>
<dbReference type="InterPro" id="IPR036513">
    <property type="entry name" value="STAS_dom_sf"/>
</dbReference>
<comment type="similarity">
    <text evidence="1 2">Belongs to the anti-sigma-factor antagonist family.</text>
</comment>
<evidence type="ECO:0000313" key="5">
    <source>
        <dbReference type="Proteomes" id="UP000268727"/>
    </source>
</evidence>
<organism evidence="4 5">
    <name type="scientific">Saccharothrix texasensis</name>
    <dbReference type="NCBI Taxonomy" id="103734"/>
    <lineage>
        <taxon>Bacteria</taxon>
        <taxon>Bacillati</taxon>
        <taxon>Actinomycetota</taxon>
        <taxon>Actinomycetes</taxon>
        <taxon>Pseudonocardiales</taxon>
        <taxon>Pseudonocardiaceae</taxon>
        <taxon>Saccharothrix</taxon>
    </lineage>
</organism>
<dbReference type="Gene3D" id="3.30.750.24">
    <property type="entry name" value="STAS domain"/>
    <property type="match status" value="1"/>
</dbReference>